<dbReference type="Proteomes" id="UP000565455">
    <property type="component" value="Unassembled WGS sequence"/>
</dbReference>
<dbReference type="InterPro" id="IPR023346">
    <property type="entry name" value="Lysozyme-like_dom_sf"/>
</dbReference>
<proteinExistence type="predicted"/>
<organism evidence="2 3">
    <name type="scientific">Methylobacterium fujisawaense</name>
    <dbReference type="NCBI Taxonomy" id="107400"/>
    <lineage>
        <taxon>Bacteria</taxon>
        <taxon>Pseudomonadati</taxon>
        <taxon>Pseudomonadota</taxon>
        <taxon>Alphaproteobacteria</taxon>
        <taxon>Hyphomicrobiales</taxon>
        <taxon>Methylobacteriaceae</taxon>
        <taxon>Methylobacterium</taxon>
    </lineage>
</organism>
<protein>
    <recommendedName>
        <fullName evidence="4">Lytic transglycosylase</fullName>
    </recommendedName>
</protein>
<dbReference type="SUPFAM" id="SSF53955">
    <property type="entry name" value="Lysozyme-like"/>
    <property type="match status" value="1"/>
</dbReference>
<evidence type="ECO:0000313" key="3">
    <source>
        <dbReference type="Proteomes" id="UP000565455"/>
    </source>
</evidence>
<evidence type="ECO:0008006" key="4">
    <source>
        <dbReference type="Google" id="ProtNLM"/>
    </source>
</evidence>
<name>A0ABR6DAL7_9HYPH</name>
<accession>A0ABR6DAL7</accession>
<feature type="compositionally biased region" description="Gly residues" evidence="1">
    <location>
        <begin position="262"/>
        <end position="276"/>
    </location>
</feature>
<dbReference type="EMBL" id="JACJIM010000003">
    <property type="protein sequence ID" value="MBA9063137.1"/>
    <property type="molecule type" value="Genomic_DNA"/>
</dbReference>
<evidence type="ECO:0000313" key="2">
    <source>
        <dbReference type="EMBL" id="MBA9063137.1"/>
    </source>
</evidence>
<feature type="compositionally biased region" description="Low complexity" evidence="1">
    <location>
        <begin position="74"/>
        <end position="89"/>
    </location>
</feature>
<dbReference type="Gene3D" id="1.10.530.10">
    <property type="match status" value="1"/>
</dbReference>
<sequence length="348" mass="34673">MAFGFSIPAMGSQDQAFGLTPDMLAAISQMAARGAAAPAPAQPAAAASVAQPAPAQQPAPMAMSLSPSPPEAPRQPAAAQASSAQSGVSPSLVDRIVGAESGGNATAKNPNSSATGAGQFISGTWLDMMKRYRPDLAGSLPREQLLSLRNDPALSREMVNHYAEENGAKLRAAGLPDNDGTRYLSHFAGAGGARSVLSADPSTPVSQVLEASQVAANPFLRNMTAGQLTDWAAGKVSGSAPKMTMPGGSSRPAAFGLSGPTQAGGAGTVLPAGGGDMSTPNPMATADPSATAIGAPGMAGADGGQGRGSGKGGQKQSGGASPMQFRTVRPKPFGFMSPMQFAGQRTGQ</sequence>
<reference evidence="2 3" key="1">
    <citation type="submission" date="2020-08" db="EMBL/GenBank/DDBJ databases">
        <title>Genomic Encyclopedia of Type Strains, Phase IV (KMG-IV): sequencing the most valuable type-strain genomes for metagenomic binning, comparative biology and taxonomic classification.</title>
        <authorList>
            <person name="Goeker M."/>
        </authorList>
    </citation>
    <scope>NUCLEOTIDE SEQUENCE [LARGE SCALE GENOMIC DNA]</scope>
    <source>
        <strain evidence="2 3">DSM 5686</strain>
    </source>
</reference>
<dbReference type="RefSeq" id="WP_182592070.1">
    <property type="nucleotide sequence ID" value="NZ_JACJIM010000003.1"/>
</dbReference>
<feature type="region of interest" description="Disordered" evidence="1">
    <location>
        <begin position="239"/>
        <end position="348"/>
    </location>
</feature>
<evidence type="ECO:0000256" key="1">
    <source>
        <dbReference type="SAM" id="MobiDB-lite"/>
    </source>
</evidence>
<comment type="caution">
    <text evidence="2">The sequence shown here is derived from an EMBL/GenBank/DDBJ whole genome shotgun (WGS) entry which is preliminary data.</text>
</comment>
<keyword evidence="3" id="KW-1185">Reference proteome</keyword>
<feature type="region of interest" description="Disordered" evidence="1">
    <location>
        <begin position="31"/>
        <end position="89"/>
    </location>
</feature>
<feature type="compositionally biased region" description="Low complexity" evidence="1">
    <location>
        <begin position="31"/>
        <end position="66"/>
    </location>
</feature>
<feature type="compositionally biased region" description="Gly residues" evidence="1">
    <location>
        <begin position="300"/>
        <end position="316"/>
    </location>
</feature>
<gene>
    <name evidence="2" type="ORF">GGQ91_002525</name>
</gene>
<dbReference type="GeneID" id="96604224"/>